<sequence>MKNLLLSIFLLGLFSITYLQAQPLKKVRKSSRFVPKEFSVSAHYGSIINNGELVSHLSSSHPAGFEVNASWLTTGKHGWEAAYGFPQIGLSLFYFDFRNPILGEAWALVPFMKWRLSENRRSRLEFKLGPGVVYTNNPWTIHSNPKNLMFSSKFNNVMYMGLEYNYRINSRIKLHTGLDLSHYSNAAYSLPNASINIPSLSLGVTYTPHTEHVVLKDSLANYEKKWSFHALVSGSIIELDANQARKNHIVSITALASKRVGRKSALNIGIEYSRNTALEQYARRLYTNAQQPVPDFRRVAIVAGHELLAGRLALVTQLGYYVYRPFSKEPDNTPVDMPIYQRYGMKYYFHKHFFGQYTFKTYLGVAEAIEWSLGYYF</sequence>
<evidence type="ECO:0000313" key="2">
    <source>
        <dbReference type="Proteomes" id="UP000004095"/>
    </source>
</evidence>
<dbReference type="OrthoDB" id="627554at2"/>
<organism evidence="1 2">
    <name type="scientific">Microscilla marina ATCC 23134</name>
    <dbReference type="NCBI Taxonomy" id="313606"/>
    <lineage>
        <taxon>Bacteria</taxon>
        <taxon>Pseudomonadati</taxon>
        <taxon>Bacteroidota</taxon>
        <taxon>Cytophagia</taxon>
        <taxon>Cytophagales</taxon>
        <taxon>Microscillaceae</taxon>
        <taxon>Microscilla</taxon>
    </lineage>
</organism>
<dbReference type="Proteomes" id="UP000004095">
    <property type="component" value="Unassembled WGS sequence"/>
</dbReference>
<protein>
    <submittedName>
        <fullName evidence="1">Uncharacterized protein</fullName>
    </submittedName>
</protein>
<dbReference type="eggNOG" id="ENOG502Z8CE">
    <property type="taxonomic scope" value="Bacteria"/>
</dbReference>
<name>A1ZEH4_MICM2</name>
<gene>
    <name evidence="1" type="ORF">M23134_04315</name>
</gene>
<dbReference type="InterPro" id="IPR011250">
    <property type="entry name" value="OMP/PagP_B-barrel"/>
</dbReference>
<dbReference type="InterPro" id="IPR018550">
    <property type="entry name" value="Lipid-A_deacylase-rel"/>
</dbReference>
<comment type="caution">
    <text evidence="1">The sequence shown here is derived from an EMBL/GenBank/DDBJ whole genome shotgun (WGS) entry which is preliminary data.</text>
</comment>
<reference evidence="1 2" key="1">
    <citation type="submission" date="2007-01" db="EMBL/GenBank/DDBJ databases">
        <authorList>
            <person name="Haygood M."/>
            <person name="Podell S."/>
            <person name="Anderson C."/>
            <person name="Hopkinson B."/>
            <person name="Roe K."/>
            <person name="Barbeau K."/>
            <person name="Gaasterland T."/>
            <person name="Ferriera S."/>
            <person name="Johnson J."/>
            <person name="Kravitz S."/>
            <person name="Beeson K."/>
            <person name="Sutton G."/>
            <person name="Rogers Y.-H."/>
            <person name="Friedman R."/>
            <person name="Frazier M."/>
            <person name="Venter J.C."/>
        </authorList>
    </citation>
    <scope>NUCLEOTIDE SEQUENCE [LARGE SCALE GENOMIC DNA]</scope>
    <source>
        <strain evidence="1 2">ATCC 23134</strain>
    </source>
</reference>
<evidence type="ECO:0000313" key="1">
    <source>
        <dbReference type="EMBL" id="EAY31482.1"/>
    </source>
</evidence>
<dbReference type="EMBL" id="AAWS01000003">
    <property type="protein sequence ID" value="EAY31482.1"/>
    <property type="molecule type" value="Genomic_DNA"/>
</dbReference>
<dbReference type="AlphaFoldDB" id="A1ZEH4"/>
<dbReference type="SUPFAM" id="SSF56925">
    <property type="entry name" value="OMPA-like"/>
    <property type="match status" value="1"/>
</dbReference>
<proteinExistence type="predicted"/>
<dbReference type="Gene3D" id="2.40.160.20">
    <property type="match status" value="1"/>
</dbReference>
<dbReference type="RefSeq" id="WP_002694066.1">
    <property type="nucleotide sequence ID" value="NZ_AAWS01000003.1"/>
</dbReference>
<accession>A1ZEH4</accession>
<dbReference type="Pfam" id="PF09411">
    <property type="entry name" value="PagL"/>
    <property type="match status" value="1"/>
</dbReference>
<keyword evidence="2" id="KW-1185">Reference proteome</keyword>